<proteinExistence type="predicted"/>
<evidence type="ECO:0000313" key="3">
    <source>
        <dbReference type="EMBL" id="TPX50607.1"/>
    </source>
</evidence>
<comment type="caution">
    <text evidence="2">The sequence shown here is derived from an EMBL/GenBank/DDBJ whole genome shotgun (WGS) entry which is preliminary data.</text>
</comment>
<feature type="region of interest" description="Disordered" evidence="1">
    <location>
        <begin position="319"/>
        <end position="341"/>
    </location>
</feature>
<feature type="region of interest" description="Disordered" evidence="1">
    <location>
        <begin position="246"/>
        <end position="267"/>
    </location>
</feature>
<evidence type="ECO:0000313" key="5">
    <source>
        <dbReference type="Proteomes" id="UP000320475"/>
    </source>
</evidence>
<keyword evidence="4" id="KW-1185">Reference proteome</keyword>
<dbReference type="VEuPathDB" id="FungiDB:SeMB42_g05621"/>
<dbReference type="AlphaFoldDB" id="A0A507CQ86"/>
<organism evidence="2 4">
    <name type="scientific">Synchytrium endobioticum</name>
    <dbReference type="NCBI Taxonomy" id="286115"/>
    <lineage>
        <taxon>Eukaryota</taxon>
        <taxon>Fungi</taxon>
        <taxon>Fungi incertae sedis</taxon>
        <taxon>Chytridiomycota</taxon>
        <taxon>Chytridiomycota incertae sedis</taxon>
        <taxon>Chytridiomycetes</taxon>
        <taxon>Synchytriales</taxon>
        <taxon>Synchytriaceae</taxon>
        <taxon>Synchytrium</taxon>
    </lineage>
</organism>
<evidence type="ECO:0000313" key="2">
    <source>
        <dbReference type="EMBL" id="TPX41305.1"/>
    </source>
</evidence>
<dbReference type="Proteomes" id="UP000317494">
    <property type="component" value="Unassembled WGS sequence"/>
</dbReference>
<gene>
    <name evidence="3" type="ORF">SeLEV6574_g00815</name>
    <name evidence="2" type="ORF">SeMB42_g05621</name>
</gene>
<protein>
    <submittedName>
        <fullName evidence="2">Uncharacterized protein</fullName>
    </submittedName>
</protein>
<reference evidence="4 5" key="1">
    <citation type="journal article" date="2019" name="Sci. Rep.">
        <title>Comparative genomics of chytrid fungi reveal insights into the obligate biotrophic and pathogenic lifestyle of Synchytrium endobioticum.</title>
        <authorList>
            <person name="van de Vossenberg B.T.L.H."/>
            <person name="Warris S."/>
            <person name="Nguyen H.D.T."/>
            <person name="van Gent-Pelzer M.P.E."/>
            <person name="Joly D.L."/>
            <person name="van de Geest H.C."/>
            <person name="Bonants P.J.M."/>
            <person name="Smith D.S."/>
            <person name="Levesque C.A."/>
            <person name="van der Lee T.A.J."/>
        </authorList>
    </citation>
    <scope>NUCLEOTIDE SEQUENCE [LARGE SCALE GENOMIC DNA]</scope>
    <source>
        <strain evidence="3 5">LEV6574</strain>
        <strain evidence="2 4">MB42</strain>
    </source>
</reference>
<name>A0A507CQ86_9FUNG</name>
<dbReference type="EMBL" id="QEAM01000015">
    <property type="protein sequence ID" value="TPX50607.1"/>
    <property type="molecule type" value="Genomic_DNA"/>
</dbReference>
<dbReference type="Proteomes" id="UP000320475">
    <property type="component" value="Unassembled WGS sequence"/>
</dbReference>
<evidence type="ECO:0000313" key="4">
    <source>
        <dbReference type="Proteomes" id="UP000317494"/>
    </source>
</evidence>
<accession>A0A507CQ86</accession>
<sequence length="437" mass="49693">MGDFDSEIAAAISALDSLSPNPDDIDSGNPFTHAIEEQRRRLLNSQRALLEAQLNGAYRSRLRGIHARFFDCDQAFTSCSTRTAELRSPNQAVRDMDEIMGRLRLVVNHEIVLEDPEVASNVFRDITKMMGAESRTSYIDQDLLEERKQWHRESISSSSSTLGKRDDEEIYNALPVTLVPSPPISPSSRFPHDKPNSSSQKKRLEREMLERAVKETELIRTQFRANPIPASSLLSIPIPTRHAQAKAVRPKSAPSMPSIKRHGQIGRGCACGSKHVAADLIEEYKPDVRRNAPPIRPHLNPSVPRTTYIQPKEYRAISRSAPAKRKKDKPPQFAVSKPTATRYAPVPPRIVELSARKPRMAEEKKEVTVKRGFLDYERAERVRQFREDQFRRTVEYQQQLEQMNVRVQERVTAVEQARIDGAVARAKLAIDRILRLE</sequence>
<dbReference type="EMBL" id="QEAN01000275">
    <property type="protein sequence ID" value="TPX41305.1"/>
    <property type="molecule type" value="Genomic_DNA"/>
</dbReference>
<dbReference type="OrthoDB" id="10532737at2759"/>
<feature type="region of interest" description="Disordered" evidence="1">
    <location>
        <begin position="175"/>
        <end position="204"/>
    </location>
</feature>
<evidence type="ECO:0000256" key="1">
    <source>
        <dbReference type="SAM" id="MobiDB-lite"/>
    </source>
</evidence>